<comment type="caution">
    <text evidence="2">The sequence shown here is derived from an EMBL/GenBank/DDBJ whole genome shotgun (WGS) entry which is preliminary data.</text>
</comment>
<dbReference type="Proteomes" id="UP001610563">
    <property type="component" value="Unassembled WGS sequence"/>
</dbReference>
<reference evidence="2 3" key="1">
    <citation type="submission" date="2024-07" db="EMBL/GenBank/DDBJ databases">
        <title>Section-level genome sequencing and comparative genomics of Aspergillus sections Usti and Cavernicolus.</title>
        <authorList>
            <consortium name="Lawrence Berkeley National Laboratory"/>
            <person name="Nybo J.L."/>
            <person name="Vesth T.C."/>
            <person name="Theobald S."/>
            <person name="Frisvad J.C."/>
            <person name="Larsen T.O."/>
            <person name="Kjaerboelling I."/>
            <person name="Rothschild-Mancinelli K."/>
            <person name="Lyhne E.K."/>
            <person name="Kogle M.E."/>
            <person name="Barry K."/>
            <person name="Clum A."/>
            <person name="Na H."/>
            <person name="Ledsgaard L."/>
            <person name="Lin J."/>
            <person name="Lipzen A."/>
            <person name="Kuo A."/>
            <person name="Riley R."/>
            <person name="Mondo S."/>
            <person name="Labutti K."/>
            <person name="Haridas S."/>
            <person name="Pangalinan J."/>
            <person name="Salamov A.A."/>
            <person name="Simmons B.A."/>
            <person name="Magnuson J.K."/>
            <person name="Chen J."/>
            <person name="Drula E."/>
            <person name="Henrissat B."/>
            <person name="Wiebenga A."/>
            <person name="Lubbers R.J."/>
            <person name="Gomes A.C."/>
            <person name="Makela M.R."/>
            <person name="Stajich J."/>
            <person name="Grigoriev I.V."/>
            <person name="Mortensen U.H."/>
            <person name="De Vries R.P."/>
            <person name="Baker S.E."/>
            <person name="Andersen M.R."/>
        </authorList>
    </citation>
    <scope>NUCLEOTIDE SEQUENCE [LARGE SCALE GENOMIC DNA]</scope>
    <source>
        <strain evidence="2 3">CBS 209.92</strain>
    </source>
</reference>
<evidence type="ECO:0008006" key="4">
    <source>
        <dbReference type="Google" id="ProtNLM"/>
    </source>
</evidence>
<evidence type="ECO:0000313" key="3">
    <source>
        <dbReference type="Proteomes" id="UP001610563"/>
    </source>
</evidence>
<organism evidence="2 3">
    <name type="scientific">Aspergillus keveii</name>
    <dbReference type="NCBI Taxonomy" id="714993"/>
    <lineage>
        <taxon>Eukaryota</taxon>
        <taxon>Fungi</taxon>
        <taxon>Dikarya</taxon>
        <taxon>Ascomycota</taxon>
        <taxon>Pezizomycotina</taxon>
        <taxon>Eurotiomycetes</taxon>
        <taxon>Eurotiomycetidae</taxon>
        <taxon>Eurotiales</taxon>
        <taxon>Aspergillaceae</taxon>
        <taxon>Aspergillus</taxon>
        <taxon>Aspergillus subgen. Nidulantes</taxon>
    </lineage>
</organism>
<gene>
    <name evidence="2" type="ORF">BJX66DRAFT_317248</name>
</gene>
<evidence type="ECO:0000313" key="2">
    <source>
        <dbReference type="EMBL" id="KAL2784105.1"/>
    </source>
</evidence>
<feature type="signal peptide" evidence="1">
    <location>
        <begin position="1"/>
        <end position="16"/>
    </location>
</feature>
<keyword evidence="1" id="KW-0732">Signal</keyword>
<proteinExistence type="predicted"/>
<feature type="chain" id="PRO_5046779254" description="Secreted protein" evidence="1">
    <location>
        <begin position="17"/>
        <end position="71"/>
    </location>
</feature>
<dbReference type="EMBL" id="JBFTWV010000194">
    <property type="protein sequence ID" value="KAL2784105.1"/>
    <property type="molecule type" value="Genomic_DNA"/>
</dbReference>
<name>A0ABR4FLI5_9EURO</name>
<keyword evidence="3" id="KW-1185">Reference proteome</keyword>
<evidence type="ECO:0000256" key="1">
    <source>
        <dbReference type="SAM" id="SignalP"/>
    </source>
</evidence>
<protein>
    <recommendedName>
        <fullName evidence="4">Secreted protein</fullName>
    </recommendedName>
</protein>
<sequence length="71" mass="7509">MHAFGGLFEPALACLAVCLCLITLIPHPPPLSLIASLPSSNSSLRTRSPSIIGPMAYEWGLAILHTVRLDG</sequence>
<accession>A0ABR4FLI5</accession>